<accession>A0A3P3VVC6</accession>
<dbReference type="EMBL" id="RQVS01000014">
    <property type="protein sequence ID" value="RRJ85938.1"/>
    <property type="molecule type" value="Genomic_DNA"/>
</dbReference>
<dbReference type="RefSeq" id="WP_124973494.1">
    <property type="nucleotide sequence ID" value="NZ_RQVS01000014.1"/>
</dbReference>
<reference evidence="1 2" key="1">
    <citation type="submission" date="2018-11" db="EMBL/GenBank/DDBJ databases">
        <title>YIM 102482-1 draft genome.</title>
        <authorList>
            <person name="Li G."/>
            <person name="Jiang Y."/>
        </authorList>
    </citation>
    <scope>NUCLEOTIDE SEQUENCE [LARGE SCALE GENOMIC DNA]</scope>
    <source>
        <strain evidence="1 2">YIM 102482-1</strain>
    </source>
</reference>
<dbReference type="Proteomes" id="UP000274391">
    <property type="component" value="Unassembled WGS sequence"/>
</dbReference>
<name>A0A3P3VVC6_9MICO</name>
<evidence type="ECO:0000313" key="2">
    <source>
        <dbReference type="Proteomes" id="UP000274391"/>
    </source>
</evidence>
<comment type="caution">
    <text evidence="1">The sequence shown here is derived from an EMBL/GenBank/DDBJ whole genome shotgun (WGS) entry which is preliminary data.</text>
</comment>
<proteinExistence type="predicted"/>
<gene>
    <name evidence="1" type="ORF">EG850_11165</name>
</gene>
<organism evidence="1 2">
    <name type="scientific">Gulosibacter macacae</name>
    <dbReference type="NCBI Taxonomy" id="2488791"/>
    <lineage>
        <taxon>Bacteria</taxon>
        <taxon>Bacillati</taxon>
        <taxon>Actinomycetota</taxon>
        <taxon>Actinomycetes</taxon>
        <taxon>Micrococcales</taxon>
        <taxon>Microbacteriaceae</taxon>
        <taxon>Gulosibacter</taxon>
    </lineage>
</organism>
<dbReference type="AlphaFoldDB" id="A0A3P3VVC6"/>
<protein>
    <submittedName>
        <fullName evidence="1">Uncharacterized protein</fullName>
    </submittedName>
</protein>
<evidence type="ECO:0000313" key="1">
    <source>
        <dbReference type="EMBL" id="RRJ85938.1"/>
    </source>
</evidence>
<keyword evidence="2" id="KW-1185">Reference proteome</keyword>
<sequence length="70" mass="7748">MSISIKSGDRSDGRVVTEIHCRTDADAQRVIAGFNALATEMYERGDMESVRLWRDAADDLEMVAGTVSNR</sequence>